<dbReference type="OrthoDB" id="6764904at2759"/>
<protein>
    <submittedName>
        <fullName evidence="2">Uncharacterized protein</fullName>
    </submittedName>
</protein>
<keyword evidence="1" id="KW-0812">Transmembrane</keyword>
<evidence type="ECO:0000313" key="2">
    <source>
        <dbReference type="EMBL" id="CAH1104908.1"/>
    </source>
</evidence>
<organism evidence="2 3">
    <name type="scientific">Psylliodes chrysocephalus</name>
    <dbReference type="NCBI Taxonomy" id="3402493"/>
    <lineage>
        <taxon>Eukaryota</taxon>
        <taxon>Metazoa</taxon>
        <taxon>Ecdysozoa</taxon>
        <taxon>Arthropoda</taxon>
        <taxon>Hexapoda</taxon>
        <taxon>Insecta</taxon>
        <taxon>Pterygota</taxon>
        <taxon>Neoptera</taxon>
        <taxon>Endopterygota</taxon>
        <taxon>Coleoptera</taxon>
        <taxon>Polyphaga</taxon>
        <taxon>Cucujiformia</taxon>
        <taxon>Chrysomeloidea</taxon>
        <taxon>Chrysomelidae</taxon>
        <taxon>Galerucinae</taxon>
        <taxon>Alticini</taxon>
        <taxon>Psylliodes</taxon>
    </lineage>
</organism>
<feature type="transmembrane region" description="Helical" evidence="1">
    <location>
        <begin position="240"/>
        <end position="258"/>
    </location>
</feature>
<accession>A0A9P0CRJ5</accession>
<evidence type="ECO:0000313" key="3">
    <source>
        <dbReference type="Proteomes" id="UP001153636"/>
    </source>
</evidence>
<reference evidence="2" key="1">
    <citation type="submission" date="2022-01" db="EMBL/GenBank/DDBJ databases">
        <authorList>
            <person name="King R."/>
        </authorList>
    </citation>
    <scope>NUCLEOTIDE SEQUENCE</scope>
</reference>
<gene>
    <name evidence="2" type="ORF">PSYICH_LOCUS5767</name>
</gene>
<dbReference type="EMBL" id="OV651830">
    <property type="protein sequence ID" value="CAH1104908.1"/>
    <property type="molecule type" value="Genomic_DNA"/>
</dbReference>
<feature type="transmembrane region" description="Helical" evidence="1">
    <location>
        <begin position="73"/>
        <end position="93"/>
    </location>
</feature>
<keyword evidence="3" id="KW-1185">Reference proteome</keyword>
<keyword evidence="1" id="KW-0472">Membrane</keyword>
<sequence>MNDSLSVWNVTEDLEKDIQDVIPQKDILYLTIRYSLFISSAICDALIIYFYYRIKKLKNPDNKLIVNWAGTNLYYYLHHLIITDIICFAVLKLEFTPKYLISLSTTALVINYVFGLAMLVRWIVLNFNYKLSKDLKELLEEYFVYFIYSLGLTIYMYEYFYYKYHTYEVAIMCLDSIILTAVVINIIIYVYKIKSSSFYVIYVANTIIASLVPMVLYHYLFLFLVDSSSVVLDVVFYTRIVPQVIMFSCSIVVCVVLYKTSKDFNIAFKVIIGSHYSHRGMNNDWVFIEDVETV</sequence>
<feature type="transmembrane region" description="Helical" evidence="1">
    <location>
        <begin position="169"/>
        <end position="191"/>
    </location>
</feature>
<feature type="transmembrane region" description="Helical" evidence="1">
    <location>
        <begin position="99"/>
        <end position="127"/>
    </location>
</feature>
<evidence type="ECO:0000256" key="1">
    <source>
        <dbReference type="SAM" id="Phobius"/>
    </source>
</evidence>
<dbReference type="AlphaFoldDB" id="A0A9P0CRJ5"/>
<dbReference type="Proteomes" id="UP001153636">
    <property type="component" value="Chromosome 18"/>
</dbReference>
<proteinExistence type="predicted"/>
<name>A0A9P0CRJ5_9CUCU</name>
<feature type="transmembrane region" description="Helical" evidence="1">
    <location>
        <begin position="139"/>
        <end position="157"/>
    </location>
</feature>
<feature type="transmembrane region" description="Helical" evidence="1">
    <location>
        <begin position="198"/>
        <end position="220"/>
    </location>
</feature>
<feature type="transmembrane region" description="Helical" evidence="1">
    <location>
        <begin position="32"/>
        <end position="52"/>
    </location>
</feature>
<keyword evidence="1" id="KW-1133">Transmembrane helix</keyword>